<feature type="compositionally biased region" description="Basic and acidic residues" evidence="2">
    <location>
        <begin position="438"/>
        <end position="449"/>
    </location>
</feature>
<reference evidence="3" key="1">
    <citation type="journal article" date="2020" name="Stud. Mycol.">
        <title>101 Dothideomycetes genomes: a test case for predicting lifestyles and emergence of pathogens.</title>
        <authorList>
            <person name="Haridas S."/>
            <person name="Albert R."/>
            <person name="Binder M."/>
            <person name="Bloem J."/>
            <person name="Labutti K."/>
            <person name="Salamov A."/>
            <person name="Andreopoulos B."/>
            <person name="Baker S."/>
            <person name="Barry K."/>
            <person name="Bills G."/>
            <person name="Bluhm B."/>
            <person name="Cannon C."/>
            <person name="Castanera R."/>
            <person name="Culley D."/>
            <person name="Daum C."/>
            <person name="Ezra D."/>
            <person name="Gonzalez J."/>
            <person name="Henrissat B."/>
            <person name="Kuo A."/>
            <person name="Liang C."/>
            <person name="Lipzen A."/>
            <person name="Lutzoni F."/>
            <person name="Magnuson J."/>
            <person name="Mondo S."/>
            <person name="Nolan M."/>
            <person name="Ohm R."/>
            <person name="Pangilinan J."/>
            <person name="Park H.-J."/>
            <person name="Ramirez L."/>
            <person name="Alfaro M."/>
            <person name="Sun H."/>
            <person name="Tritt A."/>
            <person name="Yoshinaga Y."/>
            <person name="Zwiers L.-H."/>
            <person name="Turgeon B."/>
            <person name="Goodwin S."/>
            <person name="Spatafora J."/>
            <person name="Crous P."/>
            <person name="Grigoriev I."/>
        </authorList>
    </citation>
    <scope>NUCLEOTIDE SEQUENCE</scope>
    <source>
        <strain evidence="3">SCOH1-5</strain>
    </source>
</reference>
<organism evidence="3 4">
    <name type="scientific">Cercospora zeae-maydis SCOH1-5</name>
    <dbReference type="NCBI Taxonomy" id="717836"/>
    <lineage>
        <taxon>Eukaryota</taxon>
        <taxon>Fungi</taxon>
        <taxon>Dikarya</taxon>
        <taxon>Ascomycota</taxon>
        <taxon>Pezizomycotina</taxon>
        <taxon>Dothideomycetes</taxon>
        <taxon>Dothideomycetidae</taxon>
        <taxon>Mycosphaerellales</taxon>
        <taxon>Mycosphaerellaceae</taxon>
        <taxon>Cercospora</taxon>
    </lineage>
</organism>
<protein>
    <submittedName>
        <fullName evidence="3">Uncharacterized protein</fullName>
    </submittedName>
</protein>
<feature type="compositionally biased region" description="Polar residues" evidence="2">
    <location>
        <begin position="598"/>
        <end position="611"/>
    </location>
</feature>
<dbReference type="Proteomes" id="UP000799539">
    <property type="component" value="Unassembled WGS sequence"/>
</dbReference>
<dbReference type="EMBL" id="ML992667">
    <property type="protein sequence ID" value="KAF2214974.1"/>
    <property type="molecule type" value="Genomic_DNA"/>
</dbReference>
<proteinExistence type="predicted"/>
<feature type="compositionally biased region" description="Polar residues" evidence="2">
    <location>
        <begin position="283"/>
        <end position="300"/>
    </location>
</feature>
<feature type="compositionally biased region" description="Basic and acidic residues" evidence="2">
    <location>
        <begin position="189"/>
        <end position="212"/>
    </location>
</feature>
<feature type="region of interest" description="Disordered" evidence="2">
    <location>
        <begin position="42"/>
        <end position="73"/>
    </location>
</feature>
<feature type="region of interest" description="Disordered" evidence="2">
    <location>
        <begin position="1"/>
        <end position="30"/>
    </location>
</feature>
<feature type="region of interest" description="Disordered" evidence="2">
    <location>
        <begin position="666"/>
        <end position="691"/>
    </location>
</feature>
<feature type="region of interest" description="Disordered" evidence="2">
    <location>
        <begin position="95"/>
        <end position="114"/>
    </location>
</feature>
<feature type="region of interest" description="Disordered" evidence="2">
    <location>
        <begin position="174"/>
        <end position="214"/>
    </location>
</feature>
<name>A0A6A6FNT1_9PEZI</name>
<feature type="compositionally biased region" description="Low complexity" evidence="2">
    <location>
        <begin position="563"/>
        <end position="576"/>
    </location>
</feature>
<evidence type="ECO:0000313" key="3">
    <source>
        <dbReference type="EMBL" id="KAF2214974.1"/>
    </source>
</evidence>
<evidence type="ECO:0000256" key="2">
    <source>
        <dbReference type="SAM" id="MobiDB-lite"/>
    </source>
</evidence>
<evidence type="ECO:0000313" key="4">
    <source>
        <dbReference type="Proteomes" id="UP000799539"/>
    </source>
</evidence>
<keyword evidence="4" id="KW-1185">Reference proteome</keyword>
<feature type="region of interest" description="Disordered" evidence="2">
    <location>
        <begin position="836"/>
        <end position="873"/>
    </location>
</feature>
<feature type="region of interest" description="Disordered" evidence="2">
    <location>
        <begin position="771"/>
        <end position="805"/>
    </location>
</feature>
<feature type="compositionally biased region" description="Polar residues" evidence="2">
    <location>
        <begin position="397"/>
        <end position="411"/>
    </location>
</feature>
<accession>A0A6A6FNT1</accession>
<keyword evidence="1" id="KW-0175">Coiled coil</keyword>
<feature type="compositionally biased region" description="Polar residues" evidence="2">
    <location>
        <begin position="453"/>
        <end position="467"/>
    </location>
</feature>
<feature type="compositionally biased region" description="Acidic residues" evidence="2">
    <location>
        <begin position="619"/>
        <end position="628"/>
    </location>
</feature>
<feature type="compositionally biased region" description="Basic and acidic residues" evidence="2">
    <location>
        <begin position="302"/>
        <end position="311"/>
    </location>
</feature>
<feature type="compositionally biased region" description="Basic and acidic residues" evidence="2">
    <location>
        <begin position="349"/>
        <end position="360"/>
    </location>
</feature>
<dbReference type="OrthoDB" id="3438840at2759"/>
<feature type="coiled-coil region" evidence="1">
    <location>
        <begin position="221"/>
        <end position="248"/>
    </location>
</feature>
<evidence type="ECO:0000256" key="1">
    <source>
        <dbReference type="SAM" id="Coils"/>
    </source>
</evidence>
<feature type="region of interest" description="Disordered" evidence="2">
    <location>
        <begin position="508"/>
        <end position="576"/>
    </location>
</feature>
<dbReference type="AlphaFoldDB" id="A0A6A6FNT1"/>
<feature type="region of interest" description="Disordered" evidence="2">
    <location>
        <begin position="390"/>
        <end position="467"/>
    </location>
</feature>
<feature type="compositionally biased region" description="Low complexity" evidence="2">
    <location>
        <begin position="786"/>
        <end position="799"/>
    </location>
</feature>
<feature type="region of interest" description="Disordered" evidence="2">
    <location>
        <begin position="280"/>
        <end position="360"/>
    </location>
</feature>
<gene>
    <name evidence="3" type="ORF">CERZMDRAFT_105345</name>
</gene>
<feature type="region of interest" description="Disordered" evidence="2">
    <location>
        <begin position="596"/>
        <end position="633"/>
    </location>
</feature>
<sequence>MSAPPHAPGQTQCHPDDDHPLPQLPSPTLTNIDMVLPIDHGVSARMSPPRTMQRPPSPSYLRDATQEHSYTTAPMGRKEKLGLVSRKMMLLRGRTSSNGGIMCRSSSQASTDLVPSSPVLQDVGNLAPEQLGADFLQLPEPEPRRASGSSSSGLSGMTGFLDKYGKASDEDTLYDSSEYATPGRAGRRISVDVRPRPSLEEDPAEMRRRQQQEEYESAILSKRAEEILANAKKRLNVMEGNLRGARDLVQPLTAANLKRATSLSGAIYGNGRTLRYDYDDEQTQSSPRRGVHSQHSSPQINHDCDYQRSDRMGPAPLPDRPYTSLDLRPQYMATPPMNLRNPLRSAQQTHDRNLRSSRSHEQLMANGSYGAGRSFYIGPPVSSDYLEPLTEDEERQVQQNISHTPSSSLNNGLGIYRPSSRTSELRDQMSSLKGKISTLKERAREDSLRRHSQTNLRHQSPFNNAATTPPEMFYCPPPTVDPIQPHSSADNSPAMPTNETFTGSRNAFAEQENERAIRRKPGTSVTIESKAPIPLQLQGHRRTSSGTAIVEPATNRYSHHQHSNSGSGSSQLSQTGGMVIDLPSAQMAEHEYLHVPQPNFSGDASPQSSSDEAFPRSDEEYDPYEPSEADASVYEDAKEQISVVAHEDREDAFDYEHFFLHSAMGSYSTDRRGSQSSAESEDSGATARGPALVGYEDDDFYQMAGDLPPTPQTPERLREIERNLHQRSSSTGSGTTMYTFATAHEHAEYEEEELEEYEYEEDAEEEIETEPVSPMEEPATFHGHYPSRQRSVSPVSPLPDHNPRMHVRAESYTPQATRSAYHVASKYQRNVQSAQAINHPDSVSERADSGVSITSRNEHRRQQPSQPSSTYYRHRGKLSNASAISTPPLSPHDSLAKIDPTTVAVQALLDPNGRQLGLRNKAVLFGVVESLRKIVRQMQEEDDATFASRMLRNTLDEAKRTLDGL</sequence>